<protein>
    <submittedName>
        <fullName evidence="1">Uncharacterized protein</fullName>
    </submittedName>
</protein>
<dbReference type="EMBL" id="BAABJX010000036">
    <property type="protein sequence ID" value="GAA4838365.1"/>
    <property type="molecule type" value="Genomic_DNA"/>
</dbReference>
<dbReference type="PANTHER" id="PTHR42754">
    <property type="entry name" value="ENDOGLUCANASE"/>
    <property type="match status" value="1"/>
</dbReference>
<dbReference type="PANTHER" id="PTHR42754:SF1">
    <property type="entry name" value="LIPOPROTEIN"/>
    <property type="match status" value="1"/>
</dbReference>
<evidence type="ECO:0000313" key="1">
    <source>
        <dbReference type="EMBL" id="GAA4838365.1"/>
    </source>
</evidence>
<dbReference type="InterPro" id="IPR011047">
    <property type="entry name" value="Quinoprotein_ADH-like_sf"/>
</dbReference>
<reference evidence="2" key="1">
    <citation type="journal article" date="2019" name="Int. J. Syst. Evol. Microbiol.">
        <title>The Global Catalogue of Microorganisms (GCM) 10K type strain sequencing project: providing services to taxonomists for standard genome sequencing and annotation.</title>
        <authorList>
            <consortium name="The Broad Institute Genomics Platform"/>
            <consortium name="The Broad Institute Genome Sequencing Center for Infectious Disease"/>
            <person name="Wu L."/>
            <person name="Ma J."/>
        </authorList>
    </citation>
    <scope>NUCLEOTIDE SEQUENCE [LARGE SCALE GENOMIC DNA]</scope>
    <source>
        <strain evidence="2">JCM 18326</strain>
    </source>
</reference>
<proteinExistence type="predicted"/>
<name>A0ABP9DFA7_9BACT</name>
<comment type="caution">
    <text evidence="1">The sequence shown here is derived from an EMBL/GenBank/DDBJ whole genome shotgun (WGS) entry which is preliminary data.</text>
</comment>
<gene>
    <name evidence="1" type="ORF">GCM10023331_24420</name>
</gene>
<keyword evidence="2" id="KW-1185">Reference proteome</keyword>
<dbReference type="Proteomes" id="UP001500298">
    <property type="component" value="Unassembled WGS sequence"/>
</dbReference>
<dbReference type="InterPro" id="IPR015943">
    <property type="entry name" value="WD40/YVTN_repeat-like_dom_sf"/>
</dbReference>
<sequence length="381" mass="41501">MDKIPILKFIKNLGSGPFDEGKKIIQTGDGGYLVAGRTVSTSGNADISLWKLNADGSEVWHRKFGEEETEEVADILENEDGSFMVLGSSDSFDNGTTKDVWLFKVDAQGKLLWSKNYGKTTGIEEGKALAKAHDEGYLLVGSTIDLEAEEAQSDILVLKVTGQGEMVWEKTFGGAKSDVGADIIPLEDGYCILGDTDSYGKGKWDALVYRIDAQGEKIWERTYGGGDTDRGNALELAHDGGVLLAGFSYTFAEASLDCWVVKFSAEGQQEWIANFGGLSTDEAFSVIQTKDGHYVLAGYTEDWKPDEYGDNVSLEGHNVFIVKFDVSGKELWRRSLGGEGEQRAFDIVESKDSGFVVVGSNKTEGSNNYEVLVMKTGENGM</sequence>
<dbReference type="Gene3D" id="2.130.10.10">
    <property type="entry name" value="YVTN repeat-like/Quinoprotein amine dehydrogenase"/>
    <property type="match status" value="1"/>
</dbReference>
<accession>A0ABP9DFA7</accession>
<organism evidence="1 2">
    <name type="scientific">Algivirga pacifica</name>
    <dbReference type="NCBI Taxonomy" id="1162670"/>
    <lineage>
        <taxon>Bacteria</taxon>
        <taxon>Pseudomonadati</taxon>
        <taxon>Bacteroidota</taxon>
        <taxon>Cytophagia</taxon>
        <taxon>Cytophagales</taxon>
        <taxon>Flammeovirgaceae</taxon>
        <taxon>Algivirga</taxon>
    </lineage>
</organism>
<evidence type="ECO:0000313" key="2">
    <source>
        <dbReference type="Proteomes" id="UP001500298"/>
    </source>
</evidence>
<dbReference type="SUPFAM" id="SSF50998">
    <property type="entry name" value="Quinoprotein alcohol dehydrogenase-like"/>
    <property type="match status" value="1"/>
</dbReference>